<dbReference type="Proteomes" id="UP000039865">
    <property type="component" value="Unassembled WGS sequence"/>
</dbReference>
<dbReference type="InParanoid" id="A0A078APK2"/>
<dbReference type="Gene3D" id="3.90.79.10">
    <property type="entry name" value="Nucleoside Triphosphate Pyrophosphohydrolase"/>
    <property type="match status" value="1"/>
</dbReference>
<protein>
    <submittedName>
        <fullName evidence="1">Uncharacterized protein</fullName>
    </submittedName>
</protein>
<sequence>MLATKTKQVLQLLVPSTRRAFGYSQNELRNLQSKIDRQLKVLDMFTENREFNYEPPQMTYDKATGEINIIERKVEKKATRIIKNMDDMRKEKTEILKELGLDENGRAVDPNEPIDQYAEKLRIATNKMKEEFDIDPSNFYVFSRDSMRVDVGLMIQRPPIFLHFSKRDAEFMKFKNDLMNEYYMNLKPFADEFEEQSKMNENVLAQNPYASKMNMDNYATHQIIDEKTGEIKEYCGASKHFSRVDPNIDDKRSLHFAGEDRTYLIFKNKYTKEWEFPTGKIYFGQTFLKAKQNLFTQLSNDAWKVRYIGGHPMVATIREFTPAEQRDSLNHGLRGVRSYFFPANHYRGFPEYQLDQTDFEDFAWVPKRLLNEYFDRDYYEIFIRACLTR</sequence>
<dbReference type="PANTHER" id="PTHR13124">
    <property type="entry name" value="39S RIBOSOMAL PROTEIN L46, MITOCHONDRIAL PRECURSOR-RELATED"/>
    <property type="match status" value="1"/>
</dbReference>
<proteinExistence type="predicted"/>
<accession>A0A078APK2</accession>
<reference evidence="1 2" key="1">
    <citation type="submission" date="2014-06" db="EMBL/GenBank/DDBJ databases">
        <authorList>
            <person name="Swart Estienne"/>
        </authorList>
    </citation>
    <scope>NUCLEOTIDE SEQUENCE [LARGE SCALE GENOMIC DNA]</scope>
    <source>
        <strain evidence="1 2">130c</strain>
    </source>
</reference>
<gene>
    <name evidence="1" type="primary">Contig10303.g10991</name>
    <name evidence="1" type="ORF">STYLEM_12284</name>
</gene>
<dbReference type="OrthoDB" id="414075at2759"/>
<dbReference type="PANTHER" id="PTHR13124:SF12">
    <property type="entry name" value="LARGE RIBOSOMAL SUBUNIT PROTEIN ML46"/>
    <property type="match status" value="1"/>
</dbReference>
<name>A0A078APK2_STYLE</name>
<evidence type="ECO:0000313" key="1">
    <source>
        <dbReference type="EMBL" id="CDW83242.1"/>
    </source>
</evidence>
<evidence type="ECO:0000313" key="2">
    <source>
        <dbReference type="Proteomes" id="UP000039865"/>
    </source>
</evidence>
<organism evidence="1 2">
    <name type="scientific">Stylonychia lemnae</name>
    <name type="common">Ciliate</name>
    <dbReference type="NCBI Taxonomy" id="5949"/>
    <lineage>
        <taxon>Eukaryota</taxon>
        <taxon>Sar</taxon>
        <taxon>Alveolata</taxon>
        <taxon>Ciliophora</taxon>
        <taxon>Intramacronucleata</taxon>
        <taxon>Spirotrichea</taxon>
        <taxon>Stichotrichia</taxon>
        <taxon>Sporadotrichida</taxon>
        <taxon>Oxytrichidae</taxon>
        <taxon>Stylonychinae</taxon>
        <taxon>Stylonychia</taxon>
    </lineage>
</organism>
<keyword evidence="2" id="KW-1185">Reference proteome</keyword>
<dbReference type="GO" id="GO:0003735">
    <property type="term" value="F:structural constituent of ribosome"/>
    <property type="evidence" value="ECO:0007669"/>
    <property type="project" value="InterPro"/>
</dbReference>
<dbReference type="InterPro" id="IPR040008">
    <property type="entry name" value="Ribosomal_mL46"/>
</dbReference>
<dbReference type="EMBL" id="CCKQ01011674">
    <property type="protein sequence ID" value="CDW83242.1"/>
    <property type="molecule type" value="Genomic_DNA"/>
</dbReference>
<dbReference type="GO" id="GO:0005762">
    <property type="term" value="C:mitochondrial large ribosomal subunit"/>
    <property type="evidence" value="ECO:0007669"/>
    <property type="project" value="TreeGrafter"/>
</dbReference>
<dbReference type="AlphaFoldDB" id="A0A078APK2"/>